<keyword evidence="9" id="KW-0449">Lipoprotein</keyword>
<protein>
    <submittedName>
        <fullName evidence="12">Uncharacterized protein</fullName>
    </submittedName>
</protein>
<keyword evidence="8" id="KW-0325">Glycoprotein</keyword>
<dbReference type="InterPro" id="IPR009496">
    <property type="entry name" value="RGM_C"/>
</dbReference>
<feature type="domain" description="Repulsive guidance molecule N-terminal" evidence="11">
    <location>
        <begin position="36"/>
        <end position="105"/>
    </location>
</feature>
<dbReference type="GO" id="GO:0030509">
    <property type="term" value="P:BMP signaling pathway"/>
    <property type="evidence" value="ECO:0007669"/>
    <property type="project" value="TreeGrafter"/>
</dbReference>
<dbReference type="Gene3D" id="3.40.1000.10">
    <property type="entry name" value="Mog1/PsbP, alpha/beta/alpha sandwich"/>
    <property type="match status" value="1"/>
</dbReference>
<sequence length="200" mass="22396">MVLRACYRRPANSMDPAIFIKTFILFLFCRHVVSHCKILRCSSQYLAAMENLPGADPNRTAAYCEALRSYSSCTRKTARTCRGNLAYHSAIYFIEDLMIQNNCSKEGPVSPPRLPAPASNHHLHICDYEKSFARKHGGPPTYQHCAVFGDPHVRTFSDEFYTCQVEGSWPLLDNNYLFVQATSHAVVEEPSADGLSATAI</sequence>
<dbReference type="InterPro" id="IPR010536">
    <property type="entry name" value="RGM_N"/>
</dbReference>
<dbReference type="InterPro" id="IPR040287">
    <property type="entry name" value="RGM"/>
</dbReference>
<reference evidence="12" key="2">
    <citation type="submission" date="2025-09" db="UniProtKB">
        <authorList>
            <consortium name="Ensembl"/>
        </authorList>
    </citation>
    <scope>IDENTIFICATION</scope>
</reference>
<comment type="subcellular location">
    <subcellularLocation>
        <location evidence="1">Cell membrane</location>
        <topology evidence="1">Lipid-anchor</topology>
        <topology evidence="1">GPI-anchor</topology>
    </subcellularLocation>
</comment>
<evidence type="ECO:0000313" key="13">
    <source>
        <dbReference type="Proteomes" id="UP000694421"/>
    </source>
</evidence>
<dbReference type="OMA" id="THIICLR"/>
<dbReference type="Pfam" id="PF06534">
    <property type="entry name" value="RGM_C"/>
    <property type="match status" value="1"/>
</dbReference>
<dbReference type="AlphaFoldDB" id="A0A8D0BRK6"/>
<evidence type="ECO:0000259" key="10">
    <source>
        <dbReference type="Pfam" id="PF06534"/>
    </source>
</evidence>
<evidence type="ECO:0000256" key="1">
    <source>
        <dbReference type="ARBA" id="ARBA00004609"/>
    </source>
</evidence>
<evidence type="ECO:0000256" key="4">
    <source>
        <dbReference type="ARBA" id="ARBA00022622"/>
    </source>
</evidence>
<evidence type="ECO:0000313" key="12">
    <source>
        <dbReference type="Ensembl" id="ENSSMRP00000010028.1"/>
    </source>
</evidence>
<evidence type="ECO:0000256" key="5">
    <source>
        <dbReference type="ARBA" id="ARBA00022729"/>
    </source>
</evidence>
<evidence type="ECO:0000259" key="11">
    <source>
        <dbReference type="Pfam" id="PF06535"/>
    </source>
</evidence>
<evidence type="ECO:0000256" key="6">
    <source>
        <dbReference type="ARBA" id="ARBA00022813"/>
    </source>
</evidence>
<dbReference type="GO" id="GO:0015026">
    <property type="term" value="F:coreceptor activity"/>
    <property type="evidence" value="ECO:0007669"/>
    <property type="project" value="TreeGrafter"/>
</dbReference>
<dbReference type="PANTHER" id="PTHR31428">
    <property type="entry name" value="RGM DOMAIN FAMILY MEMBER DRAG-1"/>
    <property type="match status" value="1"/>
</dbReference>
<name>A0A8D0BRK6_SALMN</name>
<organism evidence="12 13">
    <name type="scientific">Salvator merianae</name>
    <name type="common">Argentine black and white tegu</name>
    <name type="synonym">Tupinambis merianae</name>
    <dbReference type="NCBI Taxonomy" id="96440"/>
    <lineage>
        <taxon>Eukaryota</taxon>
        <taxon>Metazoa</taxon>
        <taxon>Chordata</taxon>
        <taxon>Craniata</taxon>
        <taxon>Vertebrata</taxon>
        <taxon>Euteleostomi</taxon>
        <taxon>Lepidosauria</taxon>
        <taxon>Squamata</taxon>
        <taxon>Bifurcata</taxon>
        <taxon>Unidentata</taxon>
        <taxon>Episquamata</taxon>
        <taxon>Laterata</taxon>
        <taxon>Teiioidea</taxon>
        <taxon>Teiidae</taxon>
        <taxon>Salvator</taxon>
    </lineage>
</organism>
<evidence type="ECO:0000256" key="8">
    <source>
        <dbReference type="ARBA" id="ARBA00023180"/>
    </source>
</evidence>
<dbReference type="Pfam" id="PF06535">
    <property type="entry name" value="RGM_N"/>
    <property type="match status" value="1"/>
</dbReference>
<evidence type="ECO:0000256" key="9">
    <source>
        <dbReference type="ARBA" id="ARBA00023288"/>
    </source>
</evidence>
<proteinExistence type="inferred from homology"/>
<feature type="domain" description="Repulsive guidance molecule C-terminal" evidence="10">
    <location>
        <begin position="142"/>
        <end position="195"/>
    </location>
</feature>
<evidence type="ECO:0000256" key="7">
    <source>
        <dbReference type="ARBA" id="ARBA00023136"/>
    </source>
</evidence>
<dbReference type="Ensembl" id="ENSSMRT00000011687.1">
    <property type="protein sequence ID" value="ENSSMRP00000010028.1"/>
    <property type="gene ID" value="ENSSMRG00000007973.1"/>
</dbReference>
<accession>A0A8D0BRK6</accession>
<dbReference type="PANTHER" id="PTHR31428:SF3">
    <property type="entry name" value="HEMOJUVELIN"/>
    <property type="match status" value="1"/>
</dbReference>
<keyword evidence="3" id="KW-1003">Cell membrane</keyword>
<keyword evidence="6" id="KW-0068">Autocatalytic cleavage</keyword>
<dbReference type="GO" id="GO:0005886">
    <property type="term" value="C:plasma membrane"/>
    <property type="evidence" value="ECO:0007669"/>
    <property type="project" value="UniProtKB-SubCell"/>
</dbReference>
<evidence type="ECO:0000256" key="3">
    <source>
        <dbReference type="ARBA" id="ARBA00022475"/>
    </source>
</evidence>
<keyword evidence="5" id="KW-0732">Signal</keyword>
<keyword evidence="13" id="KW-1185">Reference proteome</keyword>
<reference evidence="12" key="1">
    <citation type="submission" date="2025-08" db="UniProtKB">
        <authorList>
            <consortium name="Ensembl"/>
        </authorList>
    </citation>
    <scope>IDENTIFICATION</scope>
</reference>
<keyword evidence="7" id="KW-0472">Membrane</keyword>
<dbReference type="Proteomes" id="UP000694421">
    <property type="component" value="Unplaced"/>
</dbReference>
<comment type="similarity">
    <text evidence="2">Belongs to the repulsive guidance molecule (RGM) family.</text>
</comment>
<dbReference type="GeneTree" id="ENSGT00950000183112"/>
<dbReference type="GO" id="GO:0098552">
    <property type="term" value="C:side of membrane"/>
    <property type="evidence" value="ECO:0007669"/>
    <property type="project" value="UniProtKB-KW"/>
</dbReference>
<evidence type="ECO:0000256" key="2">
    <source>
        <dbReference type="ARBA" id="ARBA00005321"/>
    </source>
</evidence>
<keyword evidence="4" id="KW-0336">GPI-anchor</keyword>